<evidence type="ECO:0000313" key="2">
    <source>
        <dbReference type="EMBL" id="MEJ5219108.1"/>
    </source>
</evidence>
<evidence type="ECO:0000256" key="1">
    <source>
        <dbReference type="SAM" id="Phobius"/>
    </source>
</evidence>
<proteinExistence type="predicted"/>
<dbReference type="EMBL" id="JBBGAZ010000006">
    <property type="protein sequence ID" value="MEJ5219108.1"/>
    <property type="molecule type" value="Genomic_DNA"/>
</dbReference>
<keyword evidence="3" id="KW-1185">Reference proteome</keyword>
<feature type="transmembrane region" description="Helical" evidence="1">
    <location>
        <begin position="57"/>
        <end position="76"/>
    </location>
</feature>
<comment type="caution">
    <text evidence="2">The sequence shown here is derived from an EMBL/GenBank/DDBJ whole genome shotgun (WGS) entry which is preliminary data.</text>
</comment>
<name>A0ABU8QI57_9RHOB</name>
<keyword evidence="1" id="KW-0812">Transmembrane</keyword>
<dbReference type="RefSeq" id="WP_339403929.1">
    <property type="nucleotide sequence ID" value="NZ_JBBGAZ010000006.1"/>
</dbReference>
<reference evidence="2 3" key="1">
    <citation type="submission" date="2024-03" db="EMBL/GenBank/DDBJ databases">
        <title>Cognatishimia coralii sp. nov., a marine bacterium isolated from coral surrounding seawater.</title>
        <authorList>
            <person name="Liu X."/>
            <person name="Liu S."/>
            <person name="Sun H."/>
            <person name="Zhang Y."/>
        </authorList>
    </citation>
    <scope>NUCLEOTIDE SEQUENCE [LARGE SCALE GENOMIC DNA]</scope>
    <source>
        <strain evidence="2 3">D5M38</strain>
    </source>
</reference>
<keyword evidence="1" id="KW-1133">Transmembrane helix</keyword>
<evidence type="ECO:0000313" key="3">
    <source>
        <dbReference type="Proteomes" id="UP001368270"/>
    </source>
</evidence>
<gene>
    <name evidence="2" type="ORF">WG622_12705</name>
</gene>
<keyword evidence="1" id="KW-0472">Membrane</keyword>
<sequence>MYHKDPGPPNGWKYRLLAWYQYDLPKLVVAFGFISFGILVAGLALDFSHSTPELDFTWFQRSGAVVVGWSLFIGILERSTATHRSELKGIPQTPELDLRPLIAEKRSQAFRLSIVEAASLLFGTLVWAFGDMITNRFFHCGEWLCG</sequence>
<organism evidence="2 3">
    <name type="scientific">Cognatishimia coralii</name>
    <dbReference type="NCBI Taxonomy" id="3083254"/>
    <lineage>
        <taxon>Bacteria</taxon>
        <taxon>Pseudomonadati</taxon>
        <taxon>Pseudomonadota</taxon>
        <taxon>Alphaproteobacteria</taxon>
        <taxon>Rhodobacterales</taxon>
        <taxon>Paracoccaceae</taxon>
        <taxon>Cognatishimia</taxon>
    </lineage>
</organism>
<feature type="transmembrane region" description="Helical" evidence="1">
    <location>
        <begin position="109"/>
        <end position="129"/>
    </location>
</feature>
<protein>
    <submittedName>
        <fullName evidence="2">Uncharacterized protein</fullName>
    </submittedName>
</protein>
<feature type="transmembrane region" description="Helical" evidence="1">
    <location>
        <begin position="24"/>
        <end position="45"/>
    </location>
</feature>
<dbReference type="Proteomes" id="UP001368270">
    <property type="component" value="Unassembled WGS sequence"/>
</dbReference>
<accession>A0ABU8QI57</accession>